<gene>
    <name evidence="8" type="ORF">RHGRI_032975</name>
</gene>
<accession>A0AAV6IEF1</accession>
<evidence type="ECO:0000256" key="2">
    <source>
        <dbReference type="ARBA" id="ARBA00023125"/>
    </source>
</evidence>
<keyword evidence="4" id="KW-0539">Nucleus</keyword>
<dbReference type="Pfam" id="PF02042">
    <property type="entry name" value="RWP-RK"/>
    <property type="match status" value="1"/>
</dbReference>
<dbReference type="AlphaFoldDB" id="A0AAV6IEF1"/>
<dbReference type="EMBL" id="JACTNZ010000011">
    <property type="protein sequence ID" value="KAG5526896.1"/>
    <property type="molecule type" value="Genomic_DNA"/>
</dbReference>
<dbReference type="SMART" id="SM00666">
    <property type="entry name" value="PB1"/>
    <property type="match status" value="1"/>
</dbReference>
<name>A0AAV6IEF1_9ERIC</name>
<keyword evidence="3" id="KW-0804">Transcription</keyword>
<proteinExistence type="predicted"/>
<dbReference type="CDD" id="cd06407">
    <property type="entry name" value="PB1_NLP"/>
    <property type="match status" value="1"/>
</dbReference>
<feature type="domain" description="RWP-RK" evidence="6">
    <location>
        <begin position="614"/>
        <end position="707"/>
    </location>
</feature>
<dbReference type="InterPro" id="IPR055081">
    <property type="entry name" value="NLP1-9_GAF"/>
</dbReference>
<keyword evidence="9" id="KW-1185">Reference proteome</keyword>
<feature type="region of interest" description="Disordered" evidence="5">
    <location>
        <begin position="742"/>
        <end position="767"/>
    </location>
</feature>
<dbReference type="GO" id="GO:0003677">
    <property type="term" value="F:DNA binding"/>
    <property type="evidence" value="ECO:0007669"/>
    <property type="project" value="UniProtKB-KW"/>
</dbReference>
<dbReference type="PANTHER" id="PTHR32002:SF46">
    <property type="entry name" value="PROTEIN NLP2"/>
    <property type="match status" value="1"/>
</dbReference>
<dbReference type="InterPro" id="IPR034891">
    <property type="entry name" value="PB1_NLP"/>
</dbReference>
<dbReference type="InterPro" id="IPR045012">
    <property type="entry name" value="NLP"/>
</dbReference>
<dbReference type="Pfam" id="PF22922">
    <property type="entry name" value="GAF_NLP"/>
    <property type="match status" value="2"/>
</dbReference>
<comment type="caution">
    <text evidence="8">The sequence shown here is derived from an EMBL/GenBank/DDBJ whole genome shotgun (WGS) entry which is preliminary data.</text>
</comment>
<feature type="domain" description="PB1" evidence="7">
    <location>
        <begin position="855"/>
        <end position="938"/>
    </location>
</feature>
<evidence type="ECO:0000259" key="7">
    <source>
        <dbReference type="PROSITE" id="PS51745"/>
    </source>
</evidence>
<feature type="compositionally biased region" description="Low complexity" evidence="5">
    <location>
        <begin position="749"/>
        <end position="767"/>
    </location>
</feature>
<keyword evidence="2" id="KW-0238">DNA-binding</keyword>
<dbReference type="InterPro" id="IPR053793">
    <property type="entry name" value="PB1-like"/>
</dbReference>
<dbReference type="PROSITE" id="PS51519">
    <property type="entry name" value="RWP_RK"/>
    <property type="match status" value="1"/>
</dbReference>
<evidence type="ECO:0000256" key="1">
    <source>
        <dbReference type="ARBA" id="ARBA00023015"/>
    </source>
</evidence>
<evidence type="ECO:0000256" key="3">
    <source>
        <dbReference type="ARBA" id="ARBA00023163"/>
    </source>
</evidence>
<evidence type="ECO:0000256" key="4">
    <source>
        <dbReference type="ARBA" id="ARBA00023242"/>
    </source>
</evidence>
<evidence type="ECO:0000313" key="8">
    <source>
        <dbReference type="EMBL" id="KAG5526896.1"/>
    </source>
</evidence>
<dbReference type="PROSITE" id="PS51745">
    <property type="entry name" value="PB1"/>
    <property type="match status" value="1"/>
</dbReference>
<evidence type="ECO:0000313" key="9">
    <source>
        <dbReference type="Proteomes" id="UP000823749"/>
    </source>
</evidence>
<dbReference type="PANTHER" id="PTHR32002">
    <property type="entry name" value="PROTEIN NLP8"/>
    <property type="match status" value="1"/>
</dbReference>
<dbReference type="SUPFAM" id="SSF54277">
    <property type="entry name" value="CAD &amp; PB1 domains"/>
    <property type="match status" value="1"/>
</dbReference>
<evidence type="ECO:0000256" key="5">
    <source>
        <dbReference type="SAM" id="MobiDB-lite"/>
    </source>
</evidence>
<organism evidence="8 9">
    <name type="scientific">Rhododendron griersonianum</name>
    <dbReference type="NCBI Taxonomy" id="479676"/>
    <lineage>
        <taxon>Eukaryota</taxon>
        <taxon>Viridiplantae</taxon>
        <taxon>Streptophyta</taxon>
        <taxon>Embryophyta</taxon>
        <taxon>Tracheophyta</taxon>
        <taxon>Spermatophyta</taxon>
        <taxon>Magnoliopsida</taxon>
        <taxon>eudicotyledons</taxon>
        <taxon>Gunneridae</taxon>
        <taxon>Pentapetalae</taxon>
        <taxon>asterids</taxon>
        <taxon>Ericales</taxon>
        <taxon>Ericaceae</taxon>
        <taxon>Ericoideae</taxon>
        <taxon>Rhodoreae</taxon>
        <taxon>Rhododendron</taxon>
    </lineage>
</organism>
<dbReference type="InterPro" id="IPR003035">
    <property type="entry name" value="RWP-RK_dom"/>
</dbReference>
<keyword evidence="1" id="KW-0805">Transcription regulation</keyword>
<dbReference type="Gene3D" id="3.10.20.90">
    <property type="entry name" value="Phosphatidylinositol 3-kinase Catalytic Subunit, Chain A, domain 1"/>
    <property type="match status" value="1"/>
</dbReference>
<dbReference type="Proteomes" id="UP000823749">
    <property type="component" value="Chromosome 11"/>
</dbReference>
<evidence type="ECO:0000259" key="6">
    <source>
        <dbReference type="PROSITE" id="PS51519"/>
    </source>
</evidence>
<protein>
    <submittedName>
        <fullName evidence="8">Uncharacterized protein</fullName>
    </submittedName>
</protein>
<reference evidence="8" key="1">
    <citation type="submission" date="2020-08" db="EMBL/GenBank/DDBJ databases">
        <title>Plant Genome Project.</title>
        <authorList>
            <person name="Zhang R.-G."/>
        </authorList>
    </citation>
    <scope>NUCLEOTIDE SEQUENCE</scope>
    <source>
        <strain evidence="8">WSP0</strain>
        <tissue evidence="8">Leaf</tissue>
    </source>
</reference>
<dbReference type="Pfam" id="PF00564">
    <property type="entry name" value="PB1"/>
    <property type="match status" value="1"/>
</dbReference>
<dbReference type="InterPro" id="IPR000270">
    <property type="entry name" value="PB1_dom"/>
</dbReference>
<dbReference type="GO" id="GO:0003700">
    <property type="term" value="F:DNA-binding transcription factor activity"/>
    <property type="evidence" value="ECO:0007669"/>
    <property type="project" value="InterPro"/>
</dbReference>
<sequence length="951" mass="105988">MEDGAFTPSTMLETFSDTMDFDLMDDLLLDGCWLETTEESNLWQSVPSTSGTLSFSSFCMPTSNTNTDHLNPNPHEKSHQKGLEILDFGNNPPMVYAQMDEPVGNQTQNQAAASSSHSGNFLLESTETNRRVWIPPSEVPSPSSSVKKRLMQAIEFLRESTSERDVLIQIWVPIKRGGKHVLTTNDQPYSLSSDCKNLADYRDVSRSYQFAAEENSNDFVGLPSRVFLKKLPEWTPDVRFFKREEYPRVNYAQQFNVSGTLAFPVFEGGSGTCLGVVEIVTTTQKVKYRPELENVCKALEAVDLRSSEISGPPTVKACDDSYKAALTEIQEVLKSACDTHGLPLAQTWAPCIRQGKSGCRHSSENYARCVSTIDSACYVRNPKVLGFHEACSEHHLLRGEGIVGKAFLKNQSCFATDITALSRIEYPLSHHAKLFELCAAVAIYLRSIHSGSDDFVLEFFLPSECRDPEEQWHMLSSLSSGVQKVCRSLCVVTDRELSEETGFADKVNVFPSGRRLDEEDDRKLASPVFKKPSQEELPLISNVMETQRIGKEASGLLQPEEEFKDTSDNDRKELYHGEMFLENKQIHQDSGTKGSAVSGGEFSSVGRNSLLGVRKAGEKRRTKTEKSIGLQVLRPYFSGSLKDAAKSLGGRNVICRLVPYAVCPTTLKRICRQHGITRWPSRKIKKVGHSLKKLQRIIDSVQGVEGSIQLSSFYSKFPDLSSPNLTETTPVSTSKITCQLKPLNTQPDGSSLLSPLTTSSKSPSSSCSHGSSSSFCCFTEAKQPPVSVHAFVGDGDASLEEEPSVVLKRAHFDAEVHDYDQEETKLLLKTHSRQTFREPLLPNDSNWVLRDGGSGLRVEATFGEEKIQFSFQQNWGFRDLQQQIVRRFNIDENTKVNLKYLDDDSEWVLLTCDADLEECTDLHRSSNSHTIKLSVHQSRSPNLGSSFGSRS</sequence>